<accession>A0A7J6VH03</accession>
<dbReference type="Proteomes" id="UP000554482">
    <property type="component" value="Unassembled WGS sequence"/>
</dbReference>
<proteinExistence type="predicted"/>
<evidence type="ECO:0000313" key="2">
    <source>
        <dbReference type="Proteomes" id="UP000554482"/>
    </source>
</evidence>
<comment type="caution">
    <text evidence="1">The sequence shown here is derived from an EMBL/GenBank/DDBJ whole genome shotgun (WGS) entry which is preliminary data.</text>
</comment>
<dbReference type="OrthoDB" id="1470350at2759"/>
<reference evidence="1 2" key="1">
    <citation type="submission" date="2020-06" db="EMBL/GenBank/DDBJ databases">
        <title>Transcriptomic and genomic resources for Thalictrum thalictroides and T. hernandezii: Facilitating candidate gene discovery in an emerging model plant lineage.</title>
        <authorList>
            <person name="Arias T."/>
            <person name="Riano-Pachon D.M."/>
            <person name="Di Stilio V.S."/>
        </authorList>
    </citation>
    <scope>NUCLEOTIDE SEQUENCE [LARGE SCALE GENOMIC DNA]</scope>
    <source>
        <strain evidence="2">cv. WT478/WT964</strain>
        <tissue evidence="1">Leaves</tissue>
    </source>
</reference>
<keyword evidence="2" id="KW-1185">Reference proteome</keyword>
<dbReference type="EMBL" id="JABWDY010033407">
    <property type="protein sequence ID" value="KAF5183450.1"/>
    <property type="molecule type" value="Genomic_DNA"/>
</dbReference>
<organism evidence="1 2">
    <name type="scientific">Thalictrum thalictroides</name>
    <name type="common">Rue-anemone</name>
    <name type="synonym">Anemone thalictroides</name>
    <dbReference type="NCBI Taxonomy" id="46969"/>
    <lineage>
        <taxon>Eukaryota</taxon>
        <taxon>Viridiplantae</taxon>
        <taxon>Streptophyta</taxon>
        <taxon>Embryophyta</taxon>
        <taxon>Tracheophyta</taxon>
        <taxon>Spermatophyta</taxon>
        <taxon>Magnoliopsida</taxon>
        <taxon>Ranunculales</taxon>
        <taxon>Ranunculaceae</taxon>
        <taxon>Thalictroideae</taxon>
        <taxon>Thalictrum</taxon>
    </lineage>
</organism>
<sequence length="138" mass="16459">MREILLALVITAAVLLVPWTWKAFSWIWLKPKKLEKCLREQGLKGTSYKFLLGDIKEMINCMKAARTEPMELSHKIVPRVMPFLRDNVQKYGIISCHFIFCRNLIWLHIHCNFDHEVHDFEFYFIPTHRLQVSSNQEK</sequence>
<protein>
    <submittedName>
        <fullName evidence="1">Cytochrome p450</fullName>
    </submittedName>
</protein>
<evidence type="ECO:0000313" key="1">
    <source>
        <dbReference type="EMBL" id="KAF5183450.1"/>
    </source>
</evidence>
<name>A0A7J6VH03_THATH</name>
<dbReference type="AlphaFoldDB" id="A0A7J6VH03"/>
<gene>
    <name evidence="1" type="ORF">FRX31_026962</name>
</gene>